<comment type="caution">
    <text evidence="3">The sequence shown here is derived from an EMBL/GenBank/DDBJ whole genome shotgun (WGS) entry which is preliminary data.</text>
</comment>
<reference evidence="3 4" key="1">
    <citation type="submission" date="2020-02" db="EMBL/GenBank/DDBJ databases">
        <title>Acidophilic actinobacteria isolated from forest soil.</title>
        <authorList>
            <person name="Golinska P."/>
        </authorList>
    </citation>
    <scope>NUCLEOTIDE SEQUENCE [LARGE SCALE GENOMIC DNA]</scope>
    <source>
        <strain evidence="3 4">NL8</strain>
    </source>
</reference>
<organism evidence="3 4">
    <name type="scientific">Catenulispora pinistramenti</name>
    <dbReference type="NCBI Taxonomy" id="2705254"/>
    <lineage>
        <taxon>Bacteria</taxon>
        <taxon>Bacillati</taxon>
        <taxon>Actinomycetota</taxon>
        <taxon>Actinomycetes</taxon>
        <taxon>Catenulisporales</taxon>
        <taxon>Catenulisporaceae</taxon>
        <taxon>Catenulispora</taxon>
    </lineage>
</organism>
<evidence type="ECO:0000256" key="1">
    <source>
        <dbReference type="SAM" id="MobiDB-lite"/>
    </source>
</evidence>
<dbReference type="EMBL" id="JAAFYZ010000005">
    <property type="protein sequence ID" value="MBS2545680.1"/>
    <property type="molecule type" value="Genomic_DNA"/>
</dbReference>
<sequence length="87" mass="9162">MTVIMKLSRKLASVSLTAITLAVPTATAAHADPSGLAITAPVQLVQCQQAQLAISGGTGPYDLRILDPKSSSSRVSRRCRGRPPYGW</sequence>
<dbReference type="RefSeq" id="WP_212007343.1">
    <property type="nucleotide sequence ID" value="NZ_JAAFYZ010000005.1"/>
</dbReference>
<accession>A0ABS5KIE8</accession>
<feature type="region of interest" description="Disordered" evidence="1">
    <location>
        <begin position="64"/>
        <end position="87"/>
    </location>
</feature>
<gene>
    <name evidence="3" type="ORF">KGQ19_02240</name>
</gene>
<keyword evidence="2" id="KW-0732">Signal</keyword>
<name>A0ABS5KIE8_9ACTN</name>
<proteinExistence type="predicted"/>
<evidence type="ECO:0000313" key="4">
    <source>
        <dbReference type="Proteomes" id="UP000730482"/>
    </source>
</evidence>
<evidence type="ECO:0000313" key="3">
    <source>
        <dbReference type="EMBL" id="MBS2545680.1"/>
    </source>
</evidence>
<feature type="signal peptide" evidence="2">
    <location>
        <begin position="1"/>
        <end position="31"/>
    </location>
</feature>
<keyword evidence="4" id="KW-1185">Reference proteome</keyword>
<dbReference type="Proteomes" id="UP000730482">
    <property type="component" value="Unassembled WGS sequence"/>
</dbReference>
<feature type="chain" id="PRO_5045993793" evidence="2">
    <location>
        <begin position="32"/>
        <end position="87"/>
    </location>
</feature>
<evidence type="ECO:0000256" key="2">
    <source>
        <dbReference type="SAM" id="SignalP"/>
    </source>
</evidence>
<protein>
    <submittedName>
        <fullName evidence="3">Uncharacterized protein</fullName>
    </submittedName>
</protein>